<evidence type="ECO:0000256" key="1">
    <source>
        <dbReference type="SAM" id="MobiDB-lite"/>
    </source>
</evidence>
<proteinExistence type="predicted"/>
<dbReference type="EMBL" id="VSRR010002825">
    <property type="protein sequence ID" value="MPC33385.1"/>
    <property type="molecule type" value="Genomic_DNA"/>
</dbReference>
<protein>
    <submittedName>
        <fullName evidence="2">Uncharacterized protein</fullName>
    </submittedName>
</protein>
<evidence type="ECO:0000313" key="2">
    <source>
        <dbReference type="EMBL" id="MPC33385.1"/>
    </source>
</evidence>
<feature type="region of interest" description="Disordered" evidence="1">
    <location>
        <begin position="33"/>
        <end position="70"/>
    </location>
</feature>
<sequence>MVVREECAQVKKTRHLVHDTMDISVRKTYSGLTSKRDTAGGDGQTWHGTVTAGEAGGRGQNRGRKEQVGR</sequence>
<reference evidence="2 3" key="1">
    <citation type="submission" date="2019-05" db="EMBL/GenBank/DDBJ databases">
        <title>Another draft genome of Portunus trituberculatus and its Hox gene families provides insights of decapod evolution.</title>
        <authorList>
            <person name="Jeong J.-H."/>
            <person name="Song I."/>
            <person name="Kim S."/>
            <person name="Choi T."/>
            <person name="Kim D."/>
            <person name="Ryu S."/>
            <person name="Kim W."/>
        </authorList>
    </citation>
    <scope>NUCLEOTIDE SEQUENCE [LARGE SCALE GENOMIC DNA]</scope>
    <source>
        <tissue evidence="2">Muscle</tissue>
    </source>
</reference>
<keyword evidence="3" id="KW-1185">Reference proteome</keyword>
<gene>
    <name evidence="2" type="ORF">E2C01_026734</name>
</gene>
<dbReference type="Proteomes" id="UP000324222">
    <property type="component" value="Unassembled WGS sequence"/>
</dbReference>
<dbReference type="AlphaFoldDB" id="A0A5B7EIY9"/>
<comment type="caution">
    <text evidence="2">The sequence shown here is derived from an EMBL/GenBank/DDBJ whole genome shotgun (WGS) entry which is preliminary data.</text>
</comment>
<organism evidence="2 3">
    <name type="scientific">Portunus trituberculatus</name>
    <name type="common">Swimming crab</name>
    <name type="synonym">Neptunus trituberculatus</name>
    <dbReference type="NCBI Taxonomy" id="210409"/>
    <lineage>
        <taxon>Eukaryota</taxon>
        <taxon>Metazoa</taxon>
        <taxon>Ecdysozoa</taxon>
        <taxon>Arthropoda</taxon>
        <taxon>Crustacea</taxon>
        <taxon>Multicrustacea</taxon>
        <taxon>Malacostraca</taxon>
        <taxon>Eumalacostraca</taxon>
        <taxon>Eucarida</taxon>
        <taxon>Decapoda</taxon>
        <taxon>Pleocyemata</taxon>
        <taxon>Brachyura</taxon>
        <taxon>Eubrachyura</taxon>
        <taxon>Portunoidea</taxon>
        <taxon>Portunidae</taxon>
        <taxon>Portuninae</taxon>
        <taxon>Portunus</taxon>
    </lineage>
</organism>
<name>A0A5B7EIY9_PORTR</name>
<evidence type="ECO:0000313" key="3">
    <source>
        <dbReference type="Proteomes" id="UP000324222"/>
    </source>
</evidence>
<accession>A0A5B7EIY9</accession>